<reference evidence="10" key="1">
    <citation type="journal article" date="2019" name="Int. J. Syst. Evol. Microbiol.">
        <title>The Global Catalogue of Microorganisms (GCM) 10K type strain sequencing project: providing services to taxonomists for standard genome sequencing and annotation.</title>
        <authorList>
            <consortium name="The Broad Institute Genomics Platform"/>
            <consortium name="The Broad Institute Genome Sequencing Center for Infectious Disease"/>
            <person name="Wu L."/>
            <person name="Ma J."/>
        </authorList>
    </citation>
    <scope>NUCLEOTIDE SEQUENCE [LARGE SCALE GENOMIC DNA]</scope>
    <source>
        <strain evidence="10">JCM 18304</strain>
    </source>
</reference>
<keyword evidence="7" id="KW-0812">Transmembrane</keyword>
<evidence type="ECO:0000256" key="4">
    <source>
        <dbReference type="PROSITE-ProRule" id="PRU00277"/>
    </source>
</evidence>
<feature type="domain" description="PPIase FKBP-type" evidence="8">
    <location>
        <begin position="153"/>
        <end position="240"/>
    </location>
</feature>
<evidence type="ECO:0000259" key="8">
    <source>
        <dbReference type="PROSITE" id="PS50059"/>
    </source>
</evidence>
<dbReference type="PROSITE" id="PS50059">
    <property type="entry name" value="FKBP_PPIASE"/>
    <property type="match status" value="1"/>
</dbReference>
<proteinExistence type="inferred from homology"/>
<organism evidence="9 10">
    <name type="scientific">Rugosimonospora acidiphila</name>
    <dbReference type="NCBI Taxonomy" id="556531"/>
    <lineage>
        <taxon>Bacteria</taxon>
        <taxon>Bacillati</taxon>
        <taxon>Actinomycetota</taxon>
        <taxon>Actinomycetes</taxon>
        <taxon>Micromonosporales</taxon>
        <taxon>Micromonosporaceae</taxon>
        <taxon>Rugosimonospora</taxon>
    </lineage>
</organism>
<dbReference type="InterPro" id="IPR044609">
    <property type="entry name" value="FKBP2/11"/>
</dbReference>
<dbReference type="PANTHER" id="PTHR45779:SF7">
    <property type="entry name" value="PEPTIDYLPROLYL ISOMERASE"/>
    <property type="match status" value="1"/>
</dbReference>
<sequence>MGKGQPTASDHPRDGYPRGKAGSGGRPVGRVGKQPMTKNEKRLAAKAAKAAAEAEAARRRQRRQLVTIIVAVIVVAALVVIGVLVFGGKKHDSAAKATPSVSASASPEAFASLPPGADPALGTKPTVKPDTTTPTKLDVTTLIQGTGAAVKSGQNLTVNYVGVSDKDGSEFDSSWKNSQAFTFVVGQGNVIPGWDQGLVGVKVGSRVQLDIPSNLAYGDNPTNGAPAGALRFVVDVLAAQ</sequence>
<protein>
    <recommendedName>
        <fullName evidence="5">Peptidyl-prolyl cis-trans isomerase</fullName>
        <ecNumber evidence="5">5.2.1.8</ecNumber>
    </recommendedName>
</protein>
<dbReference type="InterPro" id="IPR001179">
    <property type="entry name" value="PPIase_FKBP_dom"/>
</dbReference>
<accession>A0ABP9RY80</accession>
<name>A0ABP9RY80_9ACTN</name>
<keyword evidence="7" id="KW-1133">Transmembrane helix</keyword>
<evidence type="ECO:0000313" key="10">
    <source>
        <dbReference type="Proteomes" id="UP001501570"/>
    </source>
</evidence>
<evidence type="ECO:0000256" key="3">
    <source>
        <dbReference type="ARBA" id="ARBA00023235"/>
    </source>
</evidence>
<dbReference type="PANTHER" id="PTHR45779">
    <property type="entry name" value="PEPTIDYLPROLYL ISOMERASE"/>
    <property type="match status" value="1"/>
</dbReference>
<feature type="transmembrane region" description="Helical" evidence="7">
    <location>
        <begin position="65"/>
        <end position="86"/>
    </location>
</feature>
<evidence type="ECO:0000256" key="7">
    <source>
        <dbReference type="SAM" id="Phobius"/>
    </source>
</evidence>
<comment type="similarity">
    <text evidence="5">Belongs to the FKBP-type PPIase family.</text>
</comment>
<evidence type="ECO:0000256" key="2">
    <source>
        <dbReference type="ARBA" id="ARBA00023110"/>
    </source>
</evidence>
<dbReference type="EC" id="5.2.1.8" evidence="5"/>
<evidence type="ECO:0000313" key="9">
    <source>
        <dbReference type="EMBL" id="GAA5188243.1"/>
    </source>
</evidence>
<comment type="catalytic activity">
    <reaction evidence="1 4 5">
        <text>[protein]-peptidylproline (omega=180) = [protein]-peptidylproline (omega=0)</text>
        <dbReference type="Rhea" id="RHEA:16237"/>
        <dbReference type="Rhea" id="RHEA-COMP:10747"/>
        <dbReference type="Rhea" id="RHEA-COMP:10748"/>
        <dbReference type="ChEBI" id="CHEBI:83833"/>
        <dbReference type="ChEBI" id="CHEBI:83834"/>
        <dbReference type="EC" id="5.2.1.8"/>
    </reaction>
</comment>
<keyword evidence="10" id="KW-1185">Reference proteome</keyword>
<evidence type="ECO:0000256" key="6">
    <source>
        <dbReference type="SAM" id="MobiDB-lite"/>
    </source>
</evidence>
<comment type="caution">
    <text evidence="9">The sequence shown here is derived from an EMBL/GenBank/DDBJ whole genome shotgun (WGS) entry which is preliminary data.</text>
</comment>
<keyword evidence="3 4" id="KW-0413">Isomerase</keyword>
<dbReference type="Gene3D" id="3.10.50.40">
    <property type="match status" value="1"/>
</dbReference>
<dbReference type="InterPro" id="IPR046357">
    <property type="entry name" value="PPIase_dom_sf"/>
</dbReference>
<feature type="region of interest" description="Disordered" evidence="6">
    <location>
        <begin position="99"/>
        <end position="133"/>
    </location>
</feature>
<dbReference type="Pfam" id="PF00254">
    <property type="entry name" value="FKBP_C"/>
    <property type="match status" value="1"/>
</dbReference>
<feature type="compositionally biased region" description="Low complexity" evidence="6">
    <location>
        <begin position="123"/>
        <end position="133"/>
    </location>
</feature>
<keyword evidence="2 4" id="KW-0697">Rotamase</keyword>
<gene>
    <name evidence="9" type="ORF">GCM10023322_38500</name>
</gene>
<feature type="region of interest" description="Disordered" evidence="6">
    <location>
        <begin position="1"/>
        <end position="45"/>
    </location>
</feature>
<evidence type="ECO:0000256" key="5">
    <source>
        <dbReference type="RuleBase" id="RU003915"/>
    </source>
</evidence>
<keyword evidence="7" id="KW-0472">Membrane</keyword>
<dbReference type="EMBL" id="BAABJQ010000010">
    <property type="protein sequence ID" value="GAA5188243.1"/>
    <property type="molecule type" value="Genomic_DNA"/>
</dbReference>
<evidence type="ECO:0000256" key="1">
    <source>
        <dbReference type="ARBA" id="ARBA00000971"/>
    </source>
</evidence>
<dbReference type="Proteomes" id="UP001501570">
    <property type="component" value="Unassembled WGS sequence"/>
</dbReference>
<dbReference type="SUPFAM" id="SSF54534">
    <property type="entry name" value="FKBP-like"/>
    <property type="match status" value="1"/>
</dbReference>